<dbReference type="InterPro" id="IPR002541">
    <property type="entry name" value="Cyt_c_assembly"/>
</dbReference>
<dbReference type="InterPro" id="IPR045062">
    <property type="entry name" value="Cyt_c_biogenesis_CcsA/CcmC"/>
</dbReference>
<dbReference type="RefSeq" id="WP_185659255.1">
    <property type="nucleotide sequence ID" value="NZ_CAWPOO010000006.1"/>
</dbReference>
<dbReference type="GO" id="GO:0017004">
    <property type="term" value="P:cytochrome complex assembly"/>
    <property type="evidence" value="ECO:0007669"/>
    <property type="project" value="UniProtKB-KW"/>
</dbReference>
<sequence length="628" mass="70336">MKRSLATTLSILFFLAYIYSNYSRQTPKSDFDLDTLGKVPVVMNGRIQPLDSVARNSLLAMSGKRTATYEDGTRHKAIEWLAEAIFSPPAAMDRPIFRIHDDGLRSILPHKDPKERDSAIMGMLLGAGSSHHYFSFNEIKGSFERIRQDAMAASNVESELRNRYQRAVVDLANNVIRFYNLTRTIHHSETPSFLEELTAMKAIVPQAVAETEKQQRGEAFDSESLSSMLSFIQVYKSFGEEALFFTHPRPPVDGQFQWEKMSVALDEITRDGELSDITLYYATLVDSYRQGDSATFNETVQKLYNKVTSLDEVAGAKAKAEQQFNYLEPFYVSIVGYVMVLLLAVFSWPFASRGLNRAAFWTTVAVFVVHTIGMGYRVYIIGYAPVINLYSSAIYVGWGATLLALIIERLYKNGIGSFIASVIGISSLIVAHHLIDGRDTLEQMKAVLDSNFWLTVHVLTVTFGYASTFFSGFIGIFWIIAGTTTKLINKERSKMLAAIVFGIICFSTLFSFFGTVSGGIWADQSWGRFWGWDPKENGAVLLVLWNVIILHARWGGFAKTRGIMAMAVFGNIVTSWSWMGTNMLGIGLHSYGFMNSAFNYLAGFWISQLIIIALAYLPTRTSRSKVNA</sequence>
<evidence type="ECO:0000259" key="7">
    <source>
        <dbReference type="Pfam" id="PF01578"/>
    </source>
</evidence>
<name>A0A7X1E7K4_9BACT</name>
<comment type="subcellular location">
    <subcellularLocation>
        <location evidence="1">Membrane</location>
        <topology evidence="1">Multi-pass membrane protein</topology>
    </subcellularLocation>
</comment>
<dbReference type="Pfam" id="PF01578">
    <property type="entry name" value="Cytochrom_C_asm"/>
    <property type="match status" value="1"/>
</dbReference>
<reference evidence="8 9" key="1">
    <citation type="submission" date="2020-07" db="EMBL/GenBank/DDBJ databases">
        <authorList>
            <person name="Feng X."/>
        </authorList>
    </citation>
    <scope>NUCLEOTIDE SEQUENCE [LARGE SCALE GENOMIC DNA]</scope>
    <source>
        <strain evidence="8 9">JCM23202</strain>
    </source>
</reference>
<accession>A0A7X1E7K4</accession>
<proteinExistence type="predicted"/>
<keyword evidence="4 6" id="KW-1133">Transmembrane helix</keyword>
<keyword evidence="2 6" id="KW-0812">Transmembrane</keyword>
<keyword evidence="5 6" id="KW-0472">Membrane</keyword>
<evidence type="ECO:0000313" key="8">
    <source>
        <dbReference type="EMBL" id="MBC2605374.1"/>
    </source>
</evidence>
<protein>
    <submittedName>
        <fullName evidence="8">Cytochrome c biogenesis protein CcsA</fullName>
    </submittedName>
</protein>
<dbReference type="Proteomes" id="UP000526501">
    <property type="component" value="Unassembled WGS sequence"/>
</dbReference>
<dbReference type="PANTHER" id="PTHR30071">
    <property type="entry name" value="HEME EXPORTER PROTEIN C"/>
    <property type="match status" value="1"/>
</dbReference>
<evidence type="ECO:0000256" key="3">
    <source>
        <dbReference type="ARBA" id="ARBA00022748"/>
    </source>
</evidence>
<keyword evidence="9" id="KW-1185">Reference proteome</keyword>
<evidence type="ECO:0000256" key="4">
    <source>
        <dbReference type="ARBA" id="ARBA00022989"/>
    </source>
</evidence>
<organism evidence="8 9">
    <name type="scientific">Pelagicoccus albus</name>
    <dbReference type="NCBI Taxonomy" id="415222"/>
    <lineage>
        <taxon>Bacteria</taxon>
        <taxon>Pseudomonadati</taxon>
        <taxon>Verrucomicrobiota</taxon>
        <taxon>Opitutia</taxon>
        <taxon>Puniceicoccales</taxon>
        <taxon>Pelagicoccaceae</taxon>
        <taxon>Pelagicoccus</taxon>
    </lineage>
</organism>
<dbReference type="GO" id="GO:0020037">
    <property type="term" value="F:heme binding"/>
    <property type="evidence" value="ECO:0007669"/>
    <property type="project" value="InterPro"/>
</dbReference>
<comment type="caution">
    <text evidence="8">The sequence shown here is derived from an EMBL/GenBank/DDBJ whole genome shotgun (WGS) entry which is preliminary data.</text>
</comment>
<feature type="transmembrane region" description="Helical" evidence="6">
    <location>
        <begin position="568"/>
        <end position="591"/>
    </location>
</feature>
<feature type="domain" description="Cytochrome c assembly protein" evidence="7">
    <location>
        <begin position="387"/>
        <end position="589"/>
    </location>
</feature>
<dbReference type="EMBL" id="JACHVC010000006">
    <property type="protein sequence ID" value="MBC2605374.1"/>
    <property type="molecule type" value="Genomic_DNA"/>
</dbReference>
<dbReference type="PANTHER" id="PTHR30071:SF1">
    <property type="entry name" value="CYTOCHROME B_B6 PROTEIN-RELATED"/>
    <property type="match status" value="1"/>
</dbReference>
<gene>
    <name evidence="8" type="primary">ccsA</name>
    <name evidence="8" type="ORF">H5P27_04880</name>
</gene>
<keyword evidence="3" id="KW-0201">Cytochrome c-type biogenesis</keyword>
<evidence type="ECO:0000313" key="9">
    <source>
        <dbReference type="Proteomes" id="UP000526501"/>
    </source>
</evidence>
<dbReference type="AlphaFoldDB" id="A0A7X1E7K4"/>
<evidence type="ECO:0000256" key="1">
    <source>
        <dbReference type="ARBA" id="ARBA00004141"/>
    </source>
</evidence>
<feature type="transmembrane region" description="Helical" evidence="6">
    <location>
        <begin position="330"/>
        <end position="351"/>
    </location>
</feature>
<dbReference type="GO" id="GO:0005886">
    <property type="term" value="C:plasma membrane"/>
    <property type="evidence" value="ECO:0007669"/>
    <property type="project" value="TreeGrafter"/>
</dbReference>
<feature type="transmembrane region" description="Helical" evidence="6">
    <location>
        <begin position="455"/>
        <end position="483"/>
    </location>
</feature>
<feature type="transmembrane region" description="Helical" evidence="6">
    <location>
        <begin position="597"/>
        <end position="617"/>
    </location>
</feature>
<evidence type="ECO:0000256" key="5">
    <source>
        <dbReference type="ARBA" id="ARBA00023136"/>
    </source>
</evidence>
<evidence type="ECO:0000256" key="2">
    <source>
        <dbReference type="ARBA" id="ARBA00022692"/>
    </source>
</evidence>
<feature type="transmembrane region" description="Helical" evidence="6">
    <location>
        <begin position="495"/>
        <end position="518"/>
    </location>
</feature>
<evidence type="ECO:0000256" key="6">
    <source>
        <dbReference type="SAM" id="Phobius"/>
    </source>
</evidence>
<feature type="transmembrane region" description="Helical" evidence="6">
    <location>
        <begin position="414"/>
        <end position="435"/>
    </location>
</feature>
<feature type="transmembrane region" description="Helical" evidence="6">
    <location>
        <begin position="538"/>
        <end position="556"/>
    </location>
</feature>
<feature type="transmembrane region" description="Helical" evidence="6">
    <location>
        <begin position="358"/>
        <end position="381"/>
    </location>
</feature>
<feature type="transmembrane region" description="Helical" evidence="6">
    <location>
        <begin position="387"/>
        <end position="407"/>
    </location>
</feature>